<evidence type="ECO:0000313" key="3">
    <source>
        <dbReference type="Proteomes" id="UP000701801"/>
    </source>
</evidence>
<dbReference type="EMBL" id="CAJVRM010000126">
    <property type="protein sequence ID" value="CAG8975084.1"/>
    <property type="molecule type" value="Genomic_DNA"/>
</dbReference>
<dbReference type="Proteomes" id="UP000701801">
    <property type="component" value="Unassembled WGS sequence"/>
</dbReference>
<dbReference type="OrthoDB" id="10397120at2759"/>
<feature type="region of interest" description="Disordered" evidence="1">
    <location>
        <begin position="1"/>
        <end position="50"/>
    </location>
</feature>
<evidence type="ECO:0000313" key="2">
    <source>
        <dbReference type="EMBL" id="CAG8975084.1"/>
    </source>
</evidence>
<keyword evidence="3" id="KW-1185">Reference proteome</keyword>
<name>A0A9N9LML5_9HELO</name>
<organism evidence="2 3">
    <name type="scientific">Hymenoscyphus albidus</name>
    <dbReference type="NCBI Taxonomy" id="595503"/>
    <lineage>
        <taxon>Eukaryota</taxon>
        <taxon>Fungi</taxon>
        <taxon>Dikarya</taxon>
        <taxon>Ascomycota</taxon>
        <taxon>Pezizomycotina</taxon>
        <taxon>Leotiomycetes</taxon>
        <taxon>Helotiales</taxon>
        <taxon>Helotiaceae</taxon>
        <taxon>Hymenoscyphus</taxon>
    </lineage>
</organism>
<gene>
    <name evidence="2" type="ORF">HYALB_00008923</name>
</gene>
<comment type="caution">
    <text evidence="2">The sequence shown here is derived from an EMBL/GenBank/DDBJ whole genome shotgun (WGS) entry which is preliminary data.</text>
</comment>
<proteinExistence type="predicted"/>
<accession>A0A9N9LML5</accession>
<feature type="compositionally biased region" description="Polar residues" evidence="1">
    <location>
        <begin position="15"/>
        <end position="28"/>
    </location>
</feature>
<protein>
    <submittedName>
        <fullName evidence="2">Uncharacterized protein</fullName>
    </submittedName>
</protein>
<dbReference type="AlphaFoldDB" id="A0A9N9LML5"/>
<evidence type="ECO:0000256" key="1">
    <source>
        <dbReference type="SAM" id="MobiDB-lite"/>
    </source>
</evidence>
<sequence>MFVPVEPARIREDTVTTPPRVSLGTSPSAAGPGRSTMATTPRHPFAPAKCSSSTQFTKTIEYCVSELWSPSNTTSKPPTATSPHQYPEKAAVQIDQEDSMAQFVEGIADSQLPETPTRAYSQRHPRSRTYANQMKRLSAPAAPVDPITLRTPTYIAQRNRHTNMFDILQDLDVPQPLDNIHEEEGARDGVVLPGPVALGDFAVPATEALASGDRFNVMGFG</sequence>
<reference evidence="2" key="1">
    <citation type="submission" date="2021-07" db="EMBL/GenBank/DDBJ databases">
        <authorList>
            <person name="Durling M."/>
        </authorList>
    </citation>
    <scope>NUCLEOTIDE SEQUENCE</scope>
</reference>